<feature type="transmembrane region" description="Helical" evidence="9">
    <location>
        <begin position="375"/>
        <end position="394"/>
    </location>
</feature>
<feature type="transmembrane region" description="Helical" evidence="9">
    <location>
        <begin position="414"/>
        <end position="436"/>
    </location>
</feature>
<comment type="subcellular location">
    <subcellularLocation>
        <location evidence="1">Cell membrane</location>
        <topology evidence="1">Multi-pass membrane protein</topology>
    </subcellularLocation>
</comment>
<dbReference type="AlphaFoldDB" id="A0A518FZS8"/>
<feature type="transmembrane region" description="Helical" evidence="9">
    <location>
        <begin position="332"/>
        <end position="354"/>
    </location>
</feature>
<dbReference type="Pfam" id="PF02447">
    <property type="entry name" value="GntP_permease"/>
    <property type="match status" value="1"/>
</dbReference>
<keyword evidence="5 9" id="KW-1133">Transmembrane helix</keyword>
<keyword evidence="2" id="KW-0813">Transport</keyword>
<feature type="transmembrane region" description="Helical" evidence="9">
    <location>
        <begin position="448"/>
        <end position="466"/>
    </location>
</feature>
<gene>
    <name evidence="11" type="primary">idnT</name>
    <name evidence="11" type="ORF">Q31a_01410</name>
</gene>
<organism evidence="11 12">
    <name type="scientific">Aureliella helgolandensis</name>
    <dbReference type="NCBI Taxonomy" id="2527968"/>
    <lineage>
        <taxon>Bacteria</taxon>
        <taxon>Pseudomonadati</taxon>
        <taxon>Planctomycetota</taxon>
        <taxon>Planctomycetia</taxon>
        <taxon>Pirellulales</taxon>
        <taxon>Pirellulaceae</taxon>
        <taxon>Aureliella</taxon>
    </lineage>
</organism>
<evidence type="ECO:0000313" key="11">
    <source>
        <dbReference type="EMBL" id="QDV21862.1"/>
    </source>
</evidence>
<accession>A0A518FZS8</accession>
<dbReference type="InterPro" id="IPR003474">
    <property type="entry name" value="Glcn_transporter"/>
</dbReference>
<evidence type="ECO:0000256" key="5">
    <source>
        <dbReference type="ARBA" id="ARBA00022989"/>
    </source>
</evidence>
<reference evidence="11 12" key="1">
    <citation type="submission" date="2019-02" db="EMBL/GenBank/DDBJ databases">
        <title>Deep-cultivation of Planctomycetes and their phenomic and genomic characterization uncovers novel biology.</title>
        <authorList>
            <person name="Wiegand S."/>
            <person name="Jogler M."/>
            <person name="Boedeker C."/>
            <person name="Pinto D."/>
            <person name="Vollmers J."/>
            <person name="Rivas-Marin E."/>
            <person name="Kohn T."/>
            <person name="Peeters S.H."/>
            <person name="Heuer A."/>
            <person name="Rast P."/>
            <person name="Oberbeckmann S."/>
            <person name="Bunk B."/>
            <person name="Jeske O."/>
            <person name="Meyerdierks A."/>
            <person name="Storesund J.E."/>
            <person name="Kallscheuer N."/>
            <person name="Luecker S."/>
            <person name="Lage O.M."/>
            <person name="Pohl T."/>
            <person name="Merkel B.J."/>
            <person name="Hornburger P."/>
            <person name="Mueller R.-W."/>
            <person name="Bruemmer F."/>
            <person name="Labrenz M."/>
            <person name="Spormann A.M."/>
            <person name="Op den Camp H."/>
            <person name="Overmann J."/>
            <person name="Amann R."/>
            <person name="Jetten M.S.M."/>
            <person name="Mascher T."/>
            <person name="Medema M.H."/>
            <person name="Devos D.P."/>
            <person name="Kaster A.-K."/>
            <person name="Ovreas L."/>
            <person name="Rohde M."/>
            <person name="Galperin M.Y."/>
            <person name="Jogler C."/>
        </authorList>
    </citation>
    <scope>NUCLEOTIDE SEQUENCE [LARGE SCALE GENOMIC DNA]</scope>
    <source>
        <strain evidence="11 12">Q31a</strain>
    </source>
</reference>
<feature type="transmembrane region" description="Helical" evidence="9">
    <location>
        <begin position="535"/>
        <end position="560"/>
    </location>
</feature>
<feature type="chain" id="PRO_5022174595" evidence="10">
    <location>
        <begin position="35"/>
        <end position="563"/>
    </location>
</feature>
<evidence type="ECO:0000256" key="9">
    <source>
        <dbReference type="SAM" id="Phobius"/>
    </source>
</evidence>
<evidence type="ECO:0000256" key="1">
    <source>
        <dbReference type="ARBA" id="ARBA00004651"/>
    </source>
</evidence>
<dbReference type="PANTHER" id="PTHR30354">
    <property type="entry name" value="GNT FAMILY GLUCONATE TRANSPORTER"/>
    <property type="match status" value="1"/>
</dbReference>
<evidence type="ECO:0000313" key="12">
    <source>
        <dbReference type="Proteomes" id="UP000318017"/>
    </source>
</evidence>
<evidence type="ECO:0000256" key="10">
    <source>
        <dbReference type="SAM" id="SignalP"/>
    </source>
</evidence>
<evidence type="ECO:0000256" key="7">
    <source>
        <dbReference type="ARBA" id="ARBA00049663"/>
    </source>
</evidence>
<feature type="compositionally biased region" description="Low complexity" evidence="8">
    <location>
        <begin position="38"/>
        <end position="61"/>
    </location>
</feature>
<feature type="transmembrane region" description="Helical" evidence="9">
    <location>
        <begin position="472"/>
        <end position="490"/>
    </location>
</feature>
<dbReference type="PANTHER" id="PTHR30354:SF22">
    <property type="entry name" value="HIGH-AFFINITY GLUCONATE TRANSPORTER"/>
    <property type="match status" value="1"/>
</dbReference>
<feature type="transmembrane region" description="Helical" evidence="9">
    <location>
        <begin position="109"/>
        <end position="131"/>
    </location>
</feature>
<evidence type="ECO:0000256" key="8">
    <source>
        <dbReference type="SAM" id="MobiDB-lite"/>
    </source>
</evidence>
<feature type="transmembrane region" description="Helical" evidence="9">
    <location>
        <begin position="161"/>
        <end position="180"/>
    </location>
</feature>
<keyword evidence="12" id="KW-1185">Reference proteome</keyword>
<evidence type="ECO:0000256" key="6">
    <source>
        <dbReference type="ARBA" id="ARBA00023136"/>
    </source>
</evidence>
<evidence type="ECO:0000256" key="3">
    <source>
        <dbReference type="ARBA" id="ARBA00022475"/>
    </source>
</evidence>
<name>A0A518FZS8_9BACT</name>
<protein>
    <submittedName>
        <fullName evidence="11">Gnt-II system L-idonate transporter</fullName>
    </submittedName>
</protein>
<feature type="transmembrane region" description="Helical" evidence="9">
    <location>
        <begin position="83"/>
        <end position="102"/>
    </location>
</feature>
<dbReference type="GO" id="GO:0015128">
    <property type="term" value="F:gluconate transmembrane transporter activity"/>
    <property type="evidence" value="ECO:0007669"/>
    <property type="project" value="InterPro"/>
</dbReference>
<dbReference type="KEGG" id="ahel:Q31a_01410"/>
<evidence type="ECO:0000256" key="2">
    <source>
        <dbReference type="ARBA" id="ARBA00022448"/>
    </source>
</evidence>
<dbReference type="EMBL" id="CP036298">
    <property type="protein sequence ID" value="QDV21862.1"/>
    <property type="molecule type" value="Genomic_DNA"/>
</dbReference>
<feature type="transmembrane region" description="Helical" evidence="9">
    <location>
        <begin position="270"/>
        <end position="300"/>
    </location>
</feature>
<feature type="transmembrane region" description="Helical" evidence="9">
    <location>
        <begin position="240"/>
        <end position="258"/>
    </location>
</feature>
<dbReference type="GO" id="GO:0005886">
    <property type="term" value="C:plasma membrane"/>
    <property type="evidence" value="ECO:0007669"/>
    <property type="project" value="UniProtKB-SubCell"/>
</dbReference>
<proteinExistence type="inferred from homology"/>
<feature type="transmembrane region" description="Helical" evidence="9">
    <location>
        <begin position="497"/>
        <end position="515"/>
    </location>
</feature>
<feature type="signal peptide" evidence="10">
    <location>
        <begin position="1"/>
        <end position="34"/>
    </location>
</feature>
<keyword evidence="4 9" id="KW-0812">Transmembrane</keyword>
<dbReference type="Proteomes" id="UP000318017">
    <property type="component" value="Chromosome"/>
</dbReference>
<feature type="transmembrane region" description="Helical" evidence="9">
    <location>
        <begin position="201"/>
        <end position="225"/>
    </location>
</feature>
<keyword evidence="6 9" id="KW-0472">Membrane</keyword>
<feature type="region of interest" description="Disordered" evidence="8">
    <location>
        <begin position="37"/>
        <end position="75"/>
    </location>
</feature>
<comment type="similarity">
    <text evidence="7">Belongs to the GntP permease family.</text>
</comment>
<evidence type="ECO:0000256" key="4">
    <source>
        <dbReference type="ARBA" id="ARBA00022692"/>
    </source>
</evidence>
<keyword evidence="10" id="KW-0732">Signal</keyword>
<keyword evidence="3" id="KW-1003">Cell membrane</keyword>
<sequence precursor="true">MHPNPTAFSFPSSRFSLRILLVALLILANGMAFAQRGNAQEPAPENTAAATESASPNSTPPQDTDEAADQASPVAPQPRDFNAWRPLAAMCLGITVVLGLMIGLKVHAFFALILGALVISCWIPLDVVGFVKSPVPDVVRNASQAAPIQIVNRVTNSLGGAVSGIGILIAMAAIIGKCMLVSGAADRIVKSALAIFGEKRAALAMMVSGFILSIPVFFDTVFYLLVPLARSLYRRTGKNYLLYLGAIAAGGAVTHTLVPPTPGPLLVAEALEVSIGTVMLIGLCVGIPSAAIGLLAAAWLNKKMPIEMRPMAGSGAAAEEKEFTVLPSLPMAIIPVLLPVLLISIETIFSTMVGKNPTNENIQTIQSWLKLIGSPNLAMILAAIFAIFLCWKVQKHSLKALADHVEDALLSGGVIILITAAGGAFGGLLAMTEIQLVVKSLFEGNESGGLIVLVVAFGLSAALKIAQGSSTVAMIISSSLVSSIALPLAASDNLGFHPAYLVSVIGSGSLMGSWMNDSGFWVFSKMGVLTEGETLRSWTVLLSILSISGFLLTTLMATIFPLV</sequence>